<protein>
    <recommendedName>
        <fullName evidence="2">Putative sensor domain-containing protein</fullName>
    </recommendedName>
</protein>
<dbReference type="AlphaFoldDB" id="X0S6U9"/>
<organism evidence="3">
    <name type="scientific">marine sediment metagenome</name>
    <dbReference type="NCBI Taxonomy" id="412755"/>
    <lineage>
        <taxon>unclassified sequences</taxon>
        <taxon>metagenomes</taxon>
        <taxon>ecological metagenomes</taxon>
    </lineage>
</organism>
<feature type="domain" description="Putative sensor" evidence="2">
    <location>
        <begin position="6"/>
        <end position="193"/>
    </location>
</feature>
<evidence type="ECO:0000256" key="1">
    <source>
        <dbReference type="SAM" id="Phobius"/>
    </source>
</evidence>
<feature type="transmembrane region" description="Helical" evidence="1">
    <location>
        <begin position="28"/>
        <end position="45"/>
    </location>
</feature>
<keyword evidence="1" id="KW-1133">Transmembrane helix</keyword>
<feature type="non-terminal residue" evidence="3">
    <location>
        <position position="1"/>
    </location>
</feature>
<dbReference type="EMBL" id="BARS01008298">
    <property type="protein sequence ID" value="GAF76734.1"/>
    <property type="molecule type" value="Genomic_DNA"/>
</dbReference>
<gene>
    <name evidence="3" type="ORF">S01H1_15848</name>
</gene>
<dbReference type="Pfam" id="PF13796">
    <property type="entry name" value="Sensor"/>
    <property type="match status" value="1"/>
</dbReference>
<evidence type="ECO:0000313" key="3">
    <source>
        <dbReference type="EMBL" id="GAF76734.1"/>
    </source>
</evidence>
<reference evidence="3" key="1">
    <citation type="journal article" date="2014" name="Front. Microbiol.">
        <title>High frequency of phylogenetically diverse reductive dehalogenase-homologous genes in deep subseafloor sedimentary metagenomes.</title>
        <authorList>
            <person name="Kawai M."/>
            <person name="Futagami T."/>
            <person name="Toyoda A."/>
            <person name="Takaki Y."/>
            <person name="Nishi S."/>
            <person name="Hori S."/>
            <person name="Arai W."/>
            <person name="Tsubouchi T."/>
            <person name="Morono Y."/>
            <person name="Uchiyama I."/>
            <person name="Ito T."/>
            <person name="Fujiyama A."/>
            <person name="Inagaki F."/>
            <person name="Takami H."/>
        </authorList>
    </citation>
    <scope>NUCLEOTIDE SEQUENCE</scope>
    <source>
        <strain evidence="3">Expedition CK06-06</strain>
    </source>
</reference>
<sequence>YANLLYVFLTFPIGLTFFIYAWVCLPLLVGLSVFVVVLPILYIFLWTLPRLILIIGYLTELFVGLPVPIKDDIPKEIVGSFFTKALNAVKDKRIGKSLVYSMFLALPYGTFVFSIMTFLLSLSGALIAMPIVFAIQYTQSILPVDWIDWLIAHVPLGGIIPIMIVAFFLGIGLFPVVLQISNKLAIFHARMVQKALVR</sequence>
<feature type="transmembrane region" description="Helical" evidence="1">
    <location>
        <begin position="155"/>
        <end position="178"/>
    </location>
</feature>
<evidence type="ECO:0000259" key="2">
    <source>
        <dbReference type="Pfam" id="PF13796"/>
    </source>
</evidence>
<keyword evidence="1" id="KW-0812">Transmembrane</keyword>
<proteinExistence type="predicted"/>
<feature type="transmembrane region" description="Helical" evidence="1">
    <location>
        <begin position="102"/>
        <end position="135"/>
    </location>
</feature>
<comment type="caution">
    <text evidence="3">The sequence shown here is derived from an EMBL/GenBank/DDBJ whole genome shotgun (WGS) entry which is preliminary data.</text>
</comment>
<accession>X0S6U9</accession>
<dbReference type="InterPro" id="IPR025828">
    <property type="entry name" value="Put_sensor_dom"/>
</dbReference>
<keyword evidence="1" id="KW-0472">Membrane</keyword>
<name>X0S6U9_9ZZZZ</name>
<feature type="transmembrane region" description="Helical" evidence="1">
    <location>
        <begin position="6"/>
        <end position="23"/>
    </location>
</feature>